<evidence type="ECO:0000313" key="8">
    <source>
        <dbReference type="Proteomes" id="UP000243686"/>
    </source>
</evidence>
<reference evidence="7 8" key="1">
    <citation type="submission" date="2015-03" db="EMBL/GenBank/DDBJ databases">
        <title>Draft genome of the nematode, Opisthorchis viverrini.</title>
        <authorList>
            <person name="Mitreva M."/>
        </authorList>
    </citation>
    <scope>NUCLEOTIDE SEQUENCE [LARGE SCALE GENOMIC DNA]</scope>
    <source>
        <strain evidence="7">Khon Kaen</strain>
    </source>
</reference>
<comment type="similarity">
    <text evidence="5">Belongs to the TRAFAC class myosin-kinesin ATPase superfamily. Kinesin family.</text>
</comment>
<dbReference type="GO" id="GO:0008017">
    <property type="term" value="F:microtubule binding"/>
    <property type="evidence" value="ECO:0007669"/>
    <property type="project" value="InterPro"/>
</dbReference>
<evidence type="ECO:0000256" key="3">
    <source>
        <dbReference type="ARBA" id="ARBA00022840"/>
    </source>
</evidence>
<dbReference type="InterPro" id="IPR001752">
    <property type="entry name" value="Kinesin_motor_dom"/>
</dbReference>
<dbReference type="GO" id="GO:0003777">
    <property type="term" value="F:microtubule motor activity"/>
    <property type="evidence" value="ECO:0007669"/>
    <property type="project" value="InterPro"/>
</dbReference>
<evidence type="ECO:0000256" key="5">
    <source>
        <dbReference type="PROSITE-ProRule" id="PRU00283"/>
    </source>
</evidence>
<evidence type="ECO:0000259" key="6">
    <source>
        <dbReference type="PROSITE" id="PS50067"/>
    </source>
</evidence>
<dbReference type="InterPro" id="IPR027417">
    <property type="entry name" value="P-loop_NTPase"/>
</dbReference>
<evidence type="ECO:0000256" key="4">
    <source>
        <dbReference type="ARBA" id="ARBA00023212"/>
    </source>
</evidence>
<evidence type="ECO:0000256" key="2">
    <source>
        <dbReference type="ARBA" id="ARBA00022741"/>
    </source>
</evidence>
<keyword evidence="2" id="KW-0547">Nucleotide-binding</keyword>
<keyword evidence="3" id="KW-0067">ATP-binding</keyword>
<dbReference type="InterPro" id="IPR036961">
    <property type="entry name" value="Kinesin_motor_dom_sf"/>
</dbReference>
<dbReference type="GO" id="GO:0005871">
    <property type="term" value="C:kinesin complex"/>
    <property type="evidence" value="ECO:0007669"/>
    <property type="project" value="TreeGrafter"/>
</dbReference>
<dbReference type="GO" id="GO:0005874">
    <property type="term" value="C:microtubule"/>
    <property type="evidence" value="ECO:0007669"/>
    <property type="project" value="TreeGrafter"/>
</dbReference>
<keyword evidence="8" id="KW-1185">Reference proteome</keyword>
<accession>A0A1S8WJL9</accession>
<name>A0A1S8WJL9_OPIVI</name>
<organism evidence="7 8">
    <name type="scientific">Opisthorchis viverrini</name>
    <name type="common">Southeast Asian liver fluke</name>
    <dbReference type="NCBI Taxonomy" id="6198"/>
    <lineage>
        <taxon>Eukaryota</taxon>
        <taxon>Metazoa</taxon>
        <taxon>Spiralia</taxon>
        <taxon>Lophotrochozoa</taxon>
        <taxon>Platyhelminthes</taxon>
        <taxon>Trematoda</taxon>
        <taxon>Digenea</taxon>
        <taxon>Opisthorchiida</taxon>
        <taxon>Opisthorchiata</taxon>
        <taxon>Opisthorchiidae</taxon>
        <taxon>Opisthorchis</taxon>
    </lineage>
</organism>
<proteinExistence type="inferred from homology"/>
<dbReference type="InterPro" id="IPR027640">
    <property type="entry name" value="Kinesin-like_fam"/>
</dbReference>
<comment type="subcellular location">
    <subcellularLocation>
        <location evidence="1">Cytoplasm</location>
        <location evidence="1">Cytoskeleton</location>
    </subcellularLocation>
</comment>
<dbReference type="SUPFAM" id="SSF52540">
    <property type="entry name" value="P-loop containing nucleoside triphosphate hydrolases"/>
    <property type="match status" value="1"/>
</dbReference>
<dbReference type="AlphaFoldDB" id="A0A1S8WJL9"/>
<evidence type="ECO:0000313" key="7">
    <source>
        <dbReference type="EMBL" id="OON14637.1"/>
    </source>
</evidence>
<gene>
    <name evidence="7" type="ORF">X801_09570</name>
</gene>
<dbReference type="GO" id="GO:0005524">
    <property type="term" value="F:ATP binding"/>
    <property type="evidence" value="ECO:0007669"/>
    <property type="project" value="UniProtKB-KW"/>
</dbReference>
<dbReference type="PROSITE" id="PS50067">
    <property type="entry name" value="KINESIN_MOTOR_2"/>
    <property type="match status" value="1"/>
</dbReference>
<keyword evidence="4" id="KW-0206">Cytoskeleton</keyword>
<keyword evidence="4" id="KW-0963">Cytoplasm</keyword>
<dbReference type="GO" id="GO:0007018">
    <property type="term" value="P:microtubule-based movement"/>
    <property type="evidence" value="ECO:0007669"/>
    <property type="project" value="InterPro"/>
</dbReference>
<dbReference type="Proteomes" id="UP000243686">
    <property type="component" value="Unassembled WGS sequence"/>
</dbReference>
<dbReference type="EMBL" id="KV906507">
    <property type="protein sequence ID" value="OON14637.1"/>
    <property type="molecule type" value="Genomic_DNA"/>
</dbReference>
<protein>
    <recommendedName>
        <fullName evidence="6">Kinesin motor domain-containing protein</fullName>
    </recommendedName>
</protein>
<dbReference type="Gene3D" id="3.40.850.10">
    <property type="entry name" value="Kinesin motor domain"/>
    <property type="match status" value="1"/>
</dbReference>
<feature type="domain" description="Kinesin motor" evidence="6">
    <location>
        <begin position="1"/>
        <end position="73"/>
    </location>
</feature>
<dbReference type="PANTHER" id="PTHR24115">
    <property type="entry name" value="KINESIN-RELATED"/>
    <property type="match status" value="1"/>
</dbReference>
<comment type="caution">
    <text evidence="5">Lacks conserved residue(s) required for the propagation of feature annotation.</text>
</comment>
<dbReference type="GO" id="GO:0016887">
    <property type="term" value="F:ATP hydrolysis activity"/>
    <property type="evidence" value="ECO:0007669"/>
    <property type="project" value="TreeGrafter"/>
</dbReference>
<sequence>MPFSQETTADITGPPENPGIIPRLVDDLFRESAEVDYSVELSYLEIYNERIRDLLSNEKGGPNGVCLFVVFAS</sequence>
<dbReference type="Pfam" id="PF00225">
    <property type="entry name" value="Kinesin"/>
    <property type="match status" value="1"/>
</dbReference>
<evidence type="ECO:0000256" key="1">
    <source>
        <dbReference type="ARBA" id="ARBA00004245"/>
    </source>
</evidence>